<evidence type="ECO:0000313" key="6">
    <source>
        <dbReference type="EMBL" id="OEH84432.1"/>
    </source>
</evidence>
<dbReference type="EMBL" id="MJAT01000038">
    <property type="protein sequence ID" value="OEH84432.1"/>
    <property type="molecule type" value="Genomic_DNA"/>
</dbReference>
<reference evidence="6 7" key="1">
    <citation type="submission" date="2016-09" db="EMBL/GenBank/DDBJ databases">
        <title>Desulfuribacillus arsenicus sp. nov., an obligately anaerobic, dissimilatory arsenic- and antimonate-reducing bacterium isolated from anoxic sediments.</title>
        <authorList>
            <person name="Abin C.A."/>
            <person name="Hollibaugh J.T."/>
        </authorList>
    </citation>
    <scope>NUCLEOTIDE SEQUENCE [LARGE SCALE GENOMIC DNA]</scope>
    <source>
        <strain evidence="6 7">MLFW-2</strain>
    </source>
</reference>
<evidence type="ECO:0008006" key="8">
    <source>
        <dbReference type="Google" id="ProtNLM"/>
    </source>
</evidence>
<dbReference type="PANTHER" id="PTHR37306">
    <property type="entry name" value="COLICIN V PRODUCTION PROTEIN"/>
    <property type="match status" value="1"/>
</dbReference>
<dbReference type="GO" id="GO:0009403">
    <property type="term" value="P:toxin biosynthetic process"/>
    <property type="evidence" value="ECO:0007669"/>
    <property type="project" value="InterPro"/>
</dbReference>
<feature type="transmembrane region" description="Helical" evidence="5">
    <location>
        <begin position="28"/>
        <end position="45"/>
    </location>
</feature>
<evidence type="ECO:0000256" key="2">
    <source>
        <dbReference type="ARBA" id="ARBA00022692"/>
    </source>
</evidence>
<evidence type="ECO:0000256" key="5">
    <source>
        <dbReference type="SAM" id="Phobius"/>
    </source>
</evidence>
<dbReference type="OrthoDB" id="1809613at2"/>
<gene>
    <name evidence="6" type="ORF">BHU72_09445</name>
</gene>
<evidence type="ECO:0000256" key="3">
    <source>
        <dbReference type="ARBA" id="ARBA00022989"/>
    </source>
</evidence>
<name>A0A1E5L2S8_9FIRM</name>
<keyword evidence="2 5" id="KW-0812">Transmembrane</keyword>
<sequence>MSVLDGIILLLIVVSLIRGYSRGFVLQFISLISVIASFIIAYKYHPEVAAIIAPYFQLKEIDELLALPIPINLSINNTIASAAAFALLFFAIRIALLLVGRTLDMFTKLPLINSVNRILGLLLSFAETMIILIIIINIASFLPIVTIQNGLAQSQIGQYLLTDFGFVRDKIIRVLQDSIA</sequence>
<feature type="transmembrane region" description="Helical" evidence="5">
    <location>
        <begin position="79"/>
        <end position="99"/>
    </location>
</feature>
<keyword evidence="3 5" id="KW-1133">Transmembrane helix</keyword>
<dbReference type="GO" id="GO:0016020">
    <property type="term" value="C:membrane"/>
    <property type="evidence" value="ECO:0007669"/>
    <property type="project" value="UniProtKB-SubCell"/>
</dbReference>
<dbReference type="Pfam" id="PF02674">
    <property type="entry name" value="Colicin_V"/>
    <property type="match status" value="1"/>
</dbReference>
<evidence type="ECO:0000256" key="1">
    <source>
        <dbReference type="ARBA" id="ARBA00004141"/>
    </source>
</evidence>
<keyword evidence="7" id="KW-1185">Reference proteome</keyword>
<dbReference type="InterPro" id="IPR003825">
    <property type="entry name" value="Colicin-V_CvpA"/>
</dbReference>
<dbReference type="PANTHER" id="PTHR37306:SF1">
    <property type="entry name" value="COLICIN V PRODUCTION PROTEIN"/>
    <property type="match status" value="1"/>
</dbReference>
<proteinExistence type="predicted"/>
<dbReference type="Proteomes" id="UP000095255">
    <property type="component" value="Unassembled WGS sequence"/>
</dbReference>
<evidence type="ECO:0000313" key="7">
    <source>
        <dbReference type="Proteomes" id="UP000095255"/>
    </source>
</evidence>
<organism evidence="6 7">
    <name type="scientific">Desulfuribacillus stibiiarsenatis</name>
    <dbReference type="NCBI Taxonomy" id="1390249"/>
    <lineage>
        <taxon>Bacteria</taxon>
        <taxon>Bacillati</taxon>
        <taxon>Bacillota</taxon>
        <taxon>Desulfuribacillia</taxon>
        <taxon>Desulfuribacillales</taxon>
        <taxon>Desulfuribacillaceae</taxon>
        <taxon>Desulfuribacillus</taxon>
    </lineage>
</organism>
<comment type="subcellular location">
    <subcellularLocation>
        <location evidence="1">Membrane</location>
        <topology evidence="1">Multi-pass membrane protein</topology>
    </subcellularLocation>
</comment>
<comment type="caution">
    <text evidence="6">The sequence shown here is derived from an EMBL/GenBank/DDBJ whole genome shotgun (WGS) entry which is preliminary data.</text>
</comment>
<dbReference type="RefSeq" id="WP_069703145.1">
    <property type="nucleotide sequence ID" value="NZ_MJAT01000038.1"/>
</dbReference>
<protein>
    <recommendedName>
        <fullName evidence="8">Colicin V production protein</fullName>
    </recommendedName>
</protein>
<dbReference type="AlphaFoldDB" id="A0A1E5L2S8"/>
<keyword evidence="4 5" id="KW-0472">Membrane</keyword>
<evidence type="ECO:0000256" key="4">
    <source>
        <dbReference type="ARBA" id="ARBA00023136"/>
    </source>
</evidence>
<dbReference type="STRING" id="1390249.BHU72_09445"/>
<accession>A0A1E5L2S8</accession>
<feature type="transmembrane region" description="Helical" evidence="5">
    <location>
        <begin position="119"/>
        <end position="145"/>
    </location>
</feature>